<keyword evidence="2" id="KW-0539">Nucleus</keyword>
<name>A0A9W6TXB0_9STRA</name>
<reference evidence="4" key="1">
    <citation type="submission" date="2023-04" db="EMBL/GenBank/DDBJ databases">
        <title>Phytophthora lilii NBRC 32176.</title>
        <authorList>
            <person name="Ichikawa N."/>
            <person name="Sato H."/>
            <person name="Tonouchi N."/>
        </authorList>
    </citation>
    <scope>NUCLEOTIDE SEQUENCE</scope>
    <source>
        <strain evidence="4">NBRC 32176</strain>
    </source>
</reference>
<comment type="caution">
    <text evidence="4">The sequence shown here is derived from an EMBL/GenBank/DDBJ whole genome shotgun (WGS) entry which is preliminary data.</text>
</comment>
<dbReference type="OrthoDB" id="153872at2759"/>
<comment type="subcellular location">
    <subcellularLocation>
        <location evidence="1">Nucleus</location>
    </subcellularLocation>
</comment>
<dbReference type="InterPro" id="IPR010402">
    <property type="entry name" value="CCT_domain"/>
</dbReference>
<evidence type="ECO:0000256" key="2">
    <source>
        <dbReference type="ARBA" id="ARBA00023242"/>
    </source>
</evidence>
<proteinExistence type="predicted"/>
<dbReference type="PANTHER" id="PTHR37066">
    <property type="entry name" value="HELICASE-ASSOCIATED"/>
    <property type="match status" value="1"/>
</dbReference>
<dbReference type="EMBL" id="BSXW01000419">
    <property type="protein sequence ID" value="GMF21833.1"/>
    <property type="molecule type" value="Genomic_DNA"/>
</dbReference>
<sequence>MGTARPPEASFGDVLDGSVDDVVDHRQNKWSTVFMPALRTFHSLYGHTEVPDNFVVPLSTPTWPTPTWGLHLGQIIRRSSDTKRLYKTQVKASQEELQKLGFTWTTTNAADRSWRHQVLPALKVFHREHGHCNVESNFVVPEWDPWPKDAWGLNLGAIVKRTRAGRSYADQAMRDSDVLAELGFLWDVRDMEWQECILPALVTFADEYGDGEPVASDFVVPSEAPWPKPTWGLELGLFLRDSLKREQYFVQIIRDTSILSNLGFEVKLSNATWERQVAPLLTIYYTIFPNEMAVSGDFEIPHKQPWPRKVWGLKLGQIVEQNPDRMVHVEKEWKQRRESPETLSLVSENRCQQWKIRILPALVTFVEVFGDCRLGGHFTVPSEEPWPKPTWGLRLGAGIADYLKNGTYFEQIGRDADRLDALGFSFKLSATPWEQYAAPLLETFSTMFPCTVVADNFVIPAEAPWHETMWGVKLGKLVKWNAQHMTDIENEWRAQVLIAVDIYQKEHEVSIEKFVVPSHSPWPSKTWGMDLACVLHRIHIGECYDGHASLARNSVARLKHLLCRRRDEAWEAIFTALKTFSKKSGHCDVKPNFVVPASAMWPKAVWNLQLGQIVEKMKTTGTFFSYVGRCATRLNKLNFTLFLSNAAWEKKVAPLIATFANLHPRDTVPYGIGWGFTIPSEEPWPENVWGVNLGVIIQWNLSRMEAIERDWKKQVLQAHEVFQYEQANKILRDKFVVPSRPPWPYKTWGRELRHILTCVQVGQHYGGHIALANFHSNDACVISHPSNGIWKTVIMPALHTFAMIFGHCAVPKDFVVPTEAPWSKQMAKLPLGAIMDDAETKGSYFAEIGLNADRLETFGFRYKLADEPWQEHVAPLLSIFANLFSHEVLPEDFVVPPKKPWPQKLWGLRLGKIVTWSSRFVWNLREAQWKKSSVRTKNTDLASEFGYCEVPASFKVPNKRPWPKHMLGLQIKVYLRQIQQRGDLYIPGGLHRAMMDEKKFGFVFKLATKVLREPERNECKEEVEQVVKSVDKTQQEDADSSLGKRPLPDIFCKRQEGWIGSYSPKSRKARVQRFHKKRQERVWLKEIKYDVRKSFADTRLRVKGRFVTRHDEITLRNLLSFT</sequence>
<dbReference type="AlphaFoldDB" id="A0A9W6TXB0"/>
<organism evidence="4 5">
    <name type="scientific">Phytophthora lilii</name>
    <dbReference type="NCBI Taxonomy" id="2077276"/>
    <lineage>
        <taxon>Eukaryota</taxon>
        <taxon>Sar</taxon>
        <taxon>Stramenopiles</taxon>
        <taxon>Oomycota</taxon>
        <taxon>Peronosporomycetes</taxon>
        <taxon>Peronosporales</taxon>
        <taxon>Peronosporaceae</taxon>
        <taxon>Phytophthora</taxon>
    </lineage>
</organism>
<evidence type="ECO:0000313" key="4">
    <source>
        <dbReference type="EMBL" id="GMF21833.1"/>
    </source>
</evidence>
<accession>A0A9W6TXB0</accession>
<dbReference type="PANTHER" id="PTHR37066:SF1">
    <property type="entry name" value="LNS2_PITP DOMAIN-CONTAINING PROTEIN"/>
    <property type="match status" value="1"/>
</dbReference>
<feature type="domain" description="CCT" evidence="3">
    <location>
        <begin position="1067"/>
        <end position="1109"/>
    </location>
</feature>
<evidence type="ECO:0000256" key="1">
    <source>
        <dbReference type="ARBA" id="ARBA00004123"/>
    </source>
</evidence>
<protein>
    <submittedName>
        <fullName evidence="4">Unnamed protein product</fullName>
    </submittedName>
</protein>
<gene>
    <name evidence="4" type="ORF">Plil01_000864700</name>
</gene>
<dbReference type="GO" id="GO:0005634">
    <property type="term" value="C:nucleus"/>
    <property type="evidence" value="ECO:0007669"/>
    <property type="project" value="UniProtKB-SubCell"/>
</dbReference>
<dbReference type="Proteomes" id="UP001165083">
    <property type="component" value="Unassembled WGS sequence"/>
</dbReference>
<keyword evidence="5" id="KW-1185">Reference proteome</keyword>
<evidence type="ECO:0000259" key="3">
    <source>
        <dbReference type="PROSITE" id="PS51017"/>
    </source>
</evidence>
<dbReference type="Pfam" id="PF06203">
    <property type="entry name" value="CCT"/>
    <property type="match status" value="1"/>
</dbReference>
<dbReference type="PROSITE" id="PS51017">
    <property type="entry name" value="CCT"/>
    <property type="match status" value="1"/>
</dbReference>
<evidence type="ECO:0000313" key="5">
    <source>
        <dbReference type="Proteomes" id="UP001165083"/>
    </source>
</evidence>